<comment type="caution">
    <text evidence="2">The sequence shown here is derived from an EMBL/GenBank/DDBJ whole genome shotgun (WGS) entry which is preliminary data.</text>
</comment>
<dbReference type="STRING" id="404941.GCA_002013645_00770"/>
<feature type="domain" description="Aminoglycoside phosphotransferase" evidence="1">
    <location>
        <begin position="36"/>
        <end position="268"/>
    </location>
</feature>
<reference evidence="2 3" key="1">
    <citation type="journal article" date="2019" name="Sci. Rep.">
        <title>Extended insight into the Mycobacterium chelonae-abscessus complex through whole genome sequencing of Mycobacterium salmoniphilum outbreak and Mycobacterium salmoniphilum-like strains.</title>
        <authorList>
            <person name="Behra P.R.K."/>
            <person name="Das S."/>
            <person name="Pettersson B.M.F."/>
            <person name="Shirreff L."/>
            <person name="DuCote T."/>
            <person name="Jacobsson K.G."/>
            <person name="Ennis D.G."/>
            <person name="Kirsebom L.A."/>
        </authorList>
    </citation>
    <scope>NUCLEOTIDE SEQUENCE [LARGE SCALE GENOMIC DNA]</scope>
    <source>
        <strain evidence="2 3">CCUG 60884</strain>
    </source>
</reference>
<dbReference type="Pfam" id="PF01636">
    <property type="entry name" value="APH"/>
    <property type="match status" value="1"/>
</dbReference>
<dbReference type="Gene3D" id="3.90.1200.10">
    <property type="match status" value="1"/>
</dbReference>
<sequence>MRPSDEEHRAGMDLSDGLTRYLQDEFGKKFEVSGVVGVSAGARRRNVLLDATSGGETLELVATIVPAVVQQVPVSSEAGVRELARSHGVPVPRVRGVCSESSYLGAPFMISERIAGETVPRKVLRLVQSTGIGDLVAEQLGTAMGRLHGIDPEMAPPDLPGDPETEPAVVLLEQMREGVAGLLPDRPVFQRTLSWLTEHMPGPPAQRCLVHTDIRNGNVIVGEDGLRAVLDWEGTTRFGDPMRDVAWTALRMWRFGEDEREFGGFAGRDVFVRAYENAGGIFHVDRFQWWKVLGTLWWGVGLAAQAKSYLDGSVRDIVMAASGRRIPEIEWDLLMLTKPSIKP</sequence>
<organism evidence="2 3">
    <name type="scientific">Mycobacteroides salmoniphilum</name>
    <dbReference type="NCBI Taxonomy" id="404941"/>
    <lineage>
        <taxon>Bacteria</taxon>
        <taxon>Bacillati</taxon>
        <taxon>Actinomycetota</taxon>
        <taxon>Actinomycetes</taxon>
        <taxon>Mycobacteriales</taxon>
        <taxon>Mycobacteriaceae</taxon>
        <taxon>Mycobacteroides</taxon>
    </lineage>
</organism>
<dbReference type="Gene3D" id="3.30.200.20">
    <property type="entry name" value="Phosphorylase Kinase, domain 1"/>
    <property type="match status" value="1"/>
</dbReference>
<dbReference type="AlphaFoldDB" id="A0A4R8SXT0"/>
<evidence type="ECO:0000313" key="2">
    <source>
        <dbReference type="EMBL" id="TEA08138.1"/>
    </source>
</evidence>
<dbReference type="PANTHER" id="PTHR21310:SF57">
    <property type="entry name" value="BLR2944 PROTEIN"/>
    <property type="match status" value="1"/>
</dbReference>
<protein>
    <submittedName>
        <fullName evidence="2">Phosphotransferase enzyme family protein</fullName>
    </submittedName>
</protein>
<dbReference type="CDD" id="cd05154">
    <property type="entry name" value="ACAD10_11_N-like"/>
    <property type="match status" value="1"/>
</dbReference>
<dbReference type="GO" id="GO:0016740">
    <property type="term" value="F:transferase activity"/>
    <property type="evidence" value="ECO:0007669"/>
    <property type="project" value="UniProtKB-KW"/>
</dbReference>
<proteinExistence type="predicted"/>
<dbReference type="InterPro" id="IPR002575">
    <property type="entry name" value="Aminoglycoside_PTrfase"/>
</dbReference>
<dbReference type="InterPro" id="IPR051678">
    <property type="entry name" value="AGP_Transferase"/>
</dbReference>
<gene>
    <name evidence="2" type="ORF">CCUG60884_00619</name>
</gene>
<dbReference type="InterPro" id="IPR041726">
    <property type="entry name" value="ACAD10_11_N"/>
</dbReference>
<evidence type="ECO:0000259" key="1">
    <source>
        <dbReference type="Pfam" id="PF01636"/>
    </source>
</evidence>
<name>A0A4R8SXT0_9MYCO</name>
<accession>A0A4R8SXT0</accession>
<dbReference type="EMBL" id="PECL01000006">
    <property type="protein sequence ID" value="TEA08138.1"/>
    <property type="molecule type" value="Genomic_DNA"/>
</dbReference>
<dbReference type="Proteomes" id="UP000294604">
    <property type="component" value="Unassembled WGS sequence"/>
</dbReference>
<keyword evidence="2" id="KW-0808">Transferase</keyword>
<evidence type="ECO:0000313" key="3">
    <source>
        <dbReference type="Proteomes" id="UP000294604"/>
    </source>
</evidence>
<dbReference type="PANTHER" id="PTHR21310">
    <property type="entry name" value="AMINOGLYCOSIDE PHOSPHOTRANSFERASE-RELATED-RELATED"/>
    <property type="match status" value="1"/>
</dbReference>
<dbReference type="SUPFAM" id="SSF56112">
    <property type="entry name" value="Protein kinase-like (PK-like)"/>
    <property type="match status" value="1"/>
</dbReference>
<dbReference type="InterPro" id="IPR011009">
    <property type="entry name" value="Kinase-like_dom_sf"/>
</dbReference>